<keyword evidence="4" id="KW-0347">Helicase</keyword>
<accession>A0A1H6EIM7</accession>
<dbReference type="InterPro" id="IPR014001">
    <property type="entry name" value="Helicase_ATP-bd"/>
</dbReference>
<protein>
    <submittedName>
        <fullName evidence="4">Helicase conserved C-terminal domain-containing protein</fullName>
    </submittedName>
</protein>
<dbReference type="PANTHER" id="PTHR10799">
    <property type="entry name" value="SNF2/RAD54 HELICASE FAMILY"/>
    <property type="match status" value="1"/>
</dbReference>
<keyword evidence="5" id="KW-1185">Reference proteome</keyword>
<keyword evidence="4" id="KW-0067">ATP-binding</keyword>
<dbReference type="PROSITE" id="PS51192">
    <property type="entry name" value="HELICASE_ATP_BIND_1"/>
    <property type="match status" value="1"/>
</dbReference>
<feature type="domain" description="Helicase C-terminal" evidence="3">
    <location>
        <begin position="519"/>
        <end position="685"/>
    </location>
</feature>
<evidence type="ECO:0000259" key="2">
    <source>
        <dbReference type="PROSITE" id="PS51192"/>
    </source>
</evidence>
<reference evidence="4 5" key="1">
    <citation type="submission" date="2016-10" db="EMBL/GenBank/DDBJ databases">
        <authorList>
            <person name="de Groot N.N."/>
        </authorList>
    </citation>
    <scope>NUCLEOTIDE SEQUENCE [LARGE SCALE GENOMIC DNA]</scope>
    <source>
        <strain evidence="4 5">CGMCC 4.7037</strain>
    </source>
</reference>
<evidence type="ECO:0000313" key="5">
    <source>
        <dbReference type="Proteomes" id="UP000236732"/>
    </source>
</evidence>
<dbReference type="RefSeq" id="WP_235030495.1">
    <property type="nucleotide sequence ID" value="NZ_FNVT01000010.1"/>
</dbReference>
<dbReference type="InterPro" id="IPR001650">
    <property type="entry name" value="Helicase_C-like"/>
</dbReference>
<evidence type="ECO:0000256" key="1">
    <source>
        <dbReference type="ARBA" id="ARBA00022801"/>
    </source>
</evidence>
<dbReference type="InterPro" id="IPR038718">
    <property type="entry name" value="SNF2-like_sf"/>
</dbReference>
<dbReference type="Gene3D" id="1.10.150.20">
    <property type="entry name" value="5' to 3' exonuclease, C-terminal subdomain"/>
    <property type="match status" value="1"/>
</dbReference>
<evidence type="ECO:0000259" key="3">
    <source>
        <dbReference type="PROSITE" id="PS51194"/>
    </source>
</evidence>
<dbReference type="AlphaFoldDB" id="A0A1H6EIM7"/>
<dbReference type="PROSITE" id="PS51194">
    <property type="entry name" value="HELICASE_CTER"/>
    <property type="match status" value="1"/>
</dbReference>
<feature type="domain" description="Helicase ATP-binding" evidence="2">
    <location>
        <begin position="281"/>
        <end position="437"/>
    </location>
</feature>
<dbReference type="CDD" id="cd18793">
    <property type="entry name" value="SF2_C_SNF"/>
    <property type="match status" value="1"/>
</dbReference>
<sequence length="699" mass="76203">MDFRDADRLLADARALLDEHATVDRRVRQALGALRAEVARAGLGSIPVSRLKDVTDGRLRIGTLEKAGYATVLQVLESTPYRLQLLPGIGARTAGQIHAAARQIEQAAAEAASIRIDVERPDRHTTELVIALHRLVAVGPELPRALEAARDLAGRLAPLLAEAGPARGRLRLMFTLPGRRRRAREAVAELEGLLDGVAETRLLLAQVTADLLRPPARDFEAWADFESRSPEYFALLAELAGEPVGTGQGFLPDDLAAKVAAQPLDDTHRRVSLRGYQAFGARFALAQERVILGDEMGLGKSVEAIAALAHLRARGETHFMVACPTSVLINWTREIESRSTLRAHPLHGPERLAAQQEWIREGGVAVATLDSLHRLAPAEIGLLVVDEAHYVKNPETKRSKAVAAWCGRTRRVLFLTGTPMENRVEEFRALISYLRPDLAVSLRGSDVVAGARAFRKAVAPVYLRRNQQDVLTELPDRVEAEEWVEFSGADFAAYREAVAAGNFMAMRRAAYAEPATSAKLKRLLELVEDAAANGLKVVVFSYFRAVLATVRTALDGRAHGPLSGDVSAAGRQRVVDEFSAAAGHAVLLSQVQAGGVGLNLQAASVVIMCEPQVKPSMETQAVARAHRMGQIRKVQVHRLLTVDAVDQRMLDILRRKSKLFDAYARRSDLAESAADAVDISEASLARQVVEEEQRRLLAD</sequence>
<dbReference type="Gene3D" id="3.40.50.300">
    <property type="entry name" value="P-loop containing nucleotide triphosphate hydrolases"/>
    <property type="match status" value="1"/>
</dbReference>
<dbReference type="SMART" id="SM00487">
    <property type="entry name" value="DEXDc"/>
    <property type="match status" value="1"/>
</dbReference>
<dbReference type="SMART" id="SM00490">
    <property type="entry name" value="HELICc"/>
    <property type="match status" value="1"/>
</dbReference>
<dbReference type="EMBL" id="FNVT01000010">
    <property type="protein sequence ID" value="SEG96806.1"/>
    <property type="molecule type" value="Genomic_DNA"/>
</dbReference>
<dbReference type="InterPro" id="IPR000330">
    <property type="entry name" value="SNF2_N"/>
</dbReference>
<dbReference type="CDD" id="cd17919">
    <property type="entry name" value="DEXHc_Snf"/>
    <property type="match status" value="1"/>
</dbReference>
<gene>
    <name evidence="4" type="ORF">SAMN05444920_110115</name>
</gene>
<keyword evidence="1" id="KW-0378">Hydrolase</keyword>
<proteinExistence type="predicted"/>
<dbReference type="InterPro" id="IPR049730">
    <property type="entry name" value="SNF2/RAD54-like_C"/>
</dbReference>
<dbReference type="Proteomes" id="UP000236732">
    <property type="component" value="Unassembled WGS sequence"/>
</dbReference>
<name>A0A1H6EIM7_9ACTN</name>
<keyword evidence="4" id="KW-0547">Nucleotide-binding</keyword>
<dbReference type="GO" id="GO:0016787">
    <property type="term" value="F:hydrolase activity"/>
    <property type="evidence" value="ECO:0007669"/>
    <property type="project" value="UniProtKB-KW"/>
</dbReference>
<dbReference type="GO" id="GO:0004386">
    <property type="term" value="F:helicase activity"/>
    <property type="evidence" value="ECO:0007669"/>
    <property type="project" value="UniProtKB-KW"/>
</dbReference>
<dbReference type="Gene3D" id="3.40.50.10810">
    <property type="entry name" value="Tandem AAA-ATPase domain"/>
    <property type="match status" value="1"/>
</dbReference>
<dbReference type="Pfam" id="PF00271">
    <property type="entry name" value="Helicase_C"/>
    <property type="match status" value="1"/>
</dbReference>
<organism evidence="4 5">
    <name type="scientific">Nonomuraea solani</name>
    <dbReference type="NCBI Taxonomy" id="1144553"/>
    <lineage>
        <taxon>Bacteria</taxon>
        <taxon>Bacillati</taxon>
        <taxon>Actinomycetota</taxon>
        <taxon>Actinomycetes</taxon>
        <taxon>Streptosporangiales</taxon>
        <taxon>Streptosporangiaceae</taxon>
        <taxon>Nonomuraea</taxon>
    </lineage>
</organism>
<evidence type="ECO:0000313" key="4">
    <source>
        <dbReference type="EMBL" id="SEG96806.1"/>
    </source>
</evidence>
<dbReference type="SUPFAM" id="SSF52540">
    <property type="entry name" value="P-loop containing nucleoside triphosphate hydrolases"/>
    <property type="match status" value="2"/>
</dbReference>
<dbReference type="Pfam" id="PF00176">
    <property type="entry name" value="SNF2-rel_dom"/>
    <property type="match status" value="1"/>
</dbReference>
<dbReference type="GO" id="GO:0005524">
    <property type="term" value="F:ATP binding"/>
    <property type="evidence" value="ECO:0007669"/>
    <property type="project" value="InterPro"/>
</dbReference>
<dbReference type="InterPro" id="IPR027417">
    <property type="entry name" value="P-loop_NTPase"/>
</dbReference>